<evidence type="ECO:0000313" key="4">
    <source>
        <dbReference type="EMBL" id="MCB5410317.1"/>
    </source>
</evidence>
<keyword evidence="4" id="KW-0418">Kinase</keyword>
<dbReference type="GO" id="GO:0008902">
    <property type="term" value="F:hydroxymethylpyrimidine kinase activity"/>
    <property type="evidence" value="ECO:0007669"/>
    <property type="project" value="UniProtKB-EC"/>
</dbReference>
<evidence type="ECO:0000259" key="3">
    <source>
        <dbReference type="Pfam" id="PF08543"/>
    </source>
</evidence>
<dbReference type="NCBIfam" id="TIGR00097">
    <property type="entry name" value="HMP-P_kinase"/>
    <property type="match status" value="1"/>
</dbReference>
<evidence type="ECO:0000256" key="1">
    <source>
        <dbReference type="ARBA" id="ARBA00004948"/>
    </source>
</evidence>
<gene>
    <name evidence="4" type="primary">thiD</name>
    <name evidence="4" type="ORF">H0485_09935</name>
</gene>
<dbReference type="Proteomes" id="UP001198571">
    <property type="component" value="Unassembled WGS sequence"/>
</dbReference>
<dbReference type="InterPro" id="IPR013749">
    <property type="entry name" value="PM/HMP-P_kinase-1"/>
</dbReference>
<evidence type="ECO:0000313" key="5">
    <source>
        <dbReference type="Proteomes" id="UP001198571"/>
    </source>
</evidence>
<dbReference type="InterPro" id="IPR004399">
    <property type="entry name" value="HMP/HMP-P_kinase_dom"/>
</dbReference>
<organism evidence="4 5">
    <name type="scientific">Pseudogemmobacter faecipullorum</name>
    <dbReference type="NCBI Taxonomy" id="2755041"/>
    <lineage>
        <taxon>Bacteria</taxon>
        <taxon>Pseudomonadati</taxon>
        <taxon>Pseudomonadota</taxon>
        <taxon>Alphaproteobacteria</taxon>
        <taxon>Rhodobacterales</taxon>
        <taxon>Paracoccaceae</taxon>
        <taxon>Pseudogemmobacter</taxon>
    </lineage>
</organism>
<proteinExistence type="predicted"/>
<dbReference type="InterPro" id="IPR029056">
    <property type="entry name" value="Ribokinase-like"/>
</dbReference>
<keyword evidence="4" id="KW-0808">Transferase</keyword>
<reference evidence="4 5" key="1">
    <citation type="submission" date="2020-07" db="EMBL/GenBank/DDBJ databases">
        <title>Pseudogemmobacter sp. nov., isolated from poultry manure in Taiwan.</title>
        <authorList>
            <person name="Lin S.-Y."/>
            <person name="Tang Y.-S."/>
            <person name="Young C.-C."/>
        </authorList>
    </citation>
    <scope>NUCLEOTIDE SEQUENCE [LARGE SCALE GENOMIC DNA]</scope>
    <source>
        <strain evidence="4 5">CC-YST710</strain>
    </source>
</reference>
<dbReference type="CDD" id="cd01169">
    <property type="entry name" value="HMPP_kinase"/>
    <property type="match status" value="1"/>
</dbReference>
<comment type="caution">
    <text evidence="4">The sequence shown here is derived from an EMBL/GenBank/DDBJ whole genome shotgun (WGS) entry which is preliminary data.</text>
</comment>
<dbReference type="Pfam" id="PF08543">
    <property type="entry name" value="Phos_pyr_kin"/>
    <property type="match status" value="1"/>
</dbReference>
<keyword evidence="5" id="KW-1185">Reference proteome</keyword>
<feature type="domain" description="Pyridoxamine kinase/Phosphomethylpyrimidine kinase" evidence="3">
    <location>
        <begin position="12"/>
        <end position="257"/>
    </location>
</feature>
<name>A0ABS8CLP5_9RHOB</name>
<dbReference type="Gene3D" id="3.40.1190.20">
    <property type="match status" value="1"/>
</dbReference>
<dbReference type="EMBL" id="JACDXX010000008">
    <property type="protein sequence ID" value="MCB5410317.1"/>
    <property type="molecule type" value="Genomic_DNA"/>
</dbReference>
<dbReference type="PANTHER" id="PTHR20858:SF17">
    <property type="entry name" value="HYDROXYMETHYLPYRIMIDINE_PHOSPHOMETHYLPYRIMIDINE KINASE THI20-RELATED"/>
    <property type="match status" value="1"/>
</dbReference>
<comment type="pathway">
    <text evidence="1">Cofactor biosynthesis; thiamine diphosphate biosynthesis.</text>
</comment>
<dbReference type="SUPFAM" id="SSF53613">
    <property type="entry name" value="Ribokinase-like"/>
    <property type="match status" value="1"/>
</dbReference>
<dbReference type="GO" id="GO:0008972">
    <property type="term" value="F:phosphomethylpyrimidine kinase activity"/>
    <property type="evidence" value="ECO:0007669"/>
    <property type="project" value="UniProtKB-EC"/>
</dbReference>
<evidence type="ECO:0000256" key="2">
    <source>
        <dbReference type="ARBA" id="ARBA00012135"/>
    </source>
</evidence>
<sequence>MTGIALTIAGSDSGGGAGIQADLKTFSALGVYGASVVTAVTAQNTRAVTAIAALPPQMVRAQIGAVLDDLSVGAIKIGMLGGPEIIRSVAEALAPYQIPLVLDPVMVAKSGDRLLEAEAVCALRDHLLPLATVLTPNLPEAAELLQLPCAADIAARLEQGRALQAMGPQWVLMKGGHAEGAICSDLLLGAEAAVFTAPRIATRNTHGTGCTLSAAIAAGLAQGLETGAAVSQAHCYLQKAIAAADGLGVGSGHGPVHHFHSWWPA</sequence>
<dbReference type="EC" id="2.7.1.49" evidence="2"/>
<protein>
    <recommendedName>
        <fullName evidence="2">hydroxymethylpyrimidine kinase</fullName>
        <ecNumber evidence="2">2.7.1.49</ecNumber>
    </recommendedName>
</protein>
<dbReference type="PANTHER" id="PTHR20858">
    <property type="entry name" value="PHOSPHOMETHYLPYRIMIDINE KINASE"/>
    <property type="match status" value="1"/>
</dbReference>
<accession>A0ABS8CLP5</accession>